<dbReference type="Gene3D" id="4.10.110.20">
    <property type="entry name" value="Variant surface glycoprotein MITAT 1.2, VSG 221, C-terminal domain"/>
    <property type="match status" value="1"/>
</dbReference>
<feature type="region of interest" description="Disordered" evidence="9">
    <location>
        <begin position="78"/>
        <end position="100"/>
    </location>
</feature>
<evidence type="ECO:0000256" key="7">
    <source>
        <dbReference type="ARBA" id="ARBA00023180"/>
    </source>
</evidence>
<evidence type="ECO:0000313" key="12">
    <source>
        <dbReference type="EMBL" id="APD72960.1"/>
    </source>
</evidence>
<evidence type="ECO:0000256" key="2">
    <source>
        <dbReference type="ARBA" id="ARBA00004609"/>
    </source>
</evidence>
<dbReference type="VEuPathDB" id="TriTrypDB:Tb427_000512100"/>
<dbReference type="EMBL" id="KX699004">
    <property type="protein sequence ID" value="APD72960.1"/>
    <property type="molecule type" value="Genomic_DNA"/>
</dbReference>
<keyword evidence="8" id="KW-0449">Lipoprotein</keyword>
<comment type="function">
    <text evidence="1">VSG forms a coat on the surface of the parasite. The trypanosome evades the immune response of the host by expressing a series of antigenically distinct VSGs from an estimated 1000 VSG genes.</text>
</comment>
<feature type="compositionally biased region" description="Basic and acidic residues" evidence="9">
    <location>
        <begin position="82"/>
        <end position="94"/>
    </location>
</feature>
<evidence type="ECO:0000256" key="5">
    <source>
        <dbReference type="ARBA" id="ARBA00022729"/>
    </source>
</evidence>
<evidence type="ECO:0000256" key="8">
    <source>
        <dbReference type="ARBA" id="ARBA00023288"/>
    </source>
</evidence>
<accession>A0A1J0R546</accession>
<comment type="subcellular location">
    <subcellularLocation>
        <location evidence="2">Cell membrane</location>
        <topology evidence="2">Lipid-anchor</topology>
        <topology evidence="2">GPI-anchor</topology>
    </subcellularLocation>
</comment>
<reference evidence="12" key="1">
    <citation type="submission" date="2016-08" db="EMBL/GenBank/DDBJ databases">
        <title>VSG repertoire of Trypanosoma brucei EATRO 1125.</title>
        <authorList>
            <person name="Cross G.A."/>
        </authorList>
    </citation>
    <scope>NUCLEOTIDE SEQUENCE</scope>
    <source>
        <strain evidence="12">EATRO 1125</strain>
    </source>
</reference>
<evidence type="ECO:0000256" key="10">
    <source>
        <dbReference type="SAM" id="SignalP"/>
    </source>
</evidence>
<evidence type="ECO:0000256" key="1">
    <source>
        <dbReference type="ARBA" id="ARBA00002523"/>
    </source>
</evidence>
<evidence type="ECO:0000256" key="4">
    <source>
        <dbReference type="ARBA" id="ARBA00022622"/>
    </source>
</evidence>
<evidence type="ECO:0000256" key="9">
    <source>
        <dbReference type="SAM" id="MobiDB-lite"/>
    </source>
</evidence>
<organism evidence="12">
    <name type="scientific">Trypanosoma brucei</name>
    <dbReference type="NCBI Taxonomy" id="5691"/>
    <lineage>
        <taxon>Eukaryota</taxon>
        <taxon>Discoba</taxon>
        <taxon>Euglenozoa</taxon>
        <taxon>Kinetoplastea</taxon>
        <taxon>Metakinetoplastina</taxon>
        <taxon>Trypanosomatida</taxon>
        <taxon>Trypanosomatidae</taxon>
        <taxon>Trypanosoma</taxon>
    </lineage>
</organism>
<keyword evidence="5 10" id="KW-0732">Signal</keyword>
<name>A0A1J0R546_9TRYP</name>
<dbReference type="GO" id="GO:0098552">
    <property type="term" value="C:side of membrane"/>
    <property type="evidence" value="ECO:0007669"/>
    <property type="project" value="UniProtKB-KW"/>
</dbReference>
<evidence type="ECO:0000259" key="11">
    <source>
        <dbReference type="Pfam" id="PF13206"/>
    </source>
</evidence>
<keyword evidence="6" id="KW-0472">Membrane</keyword>
<keyword evidence="7" id="KW-0325">Glycoprotein</keyword>
<evidence type="ECO:0000256" key="6">
    <source>
        <dbReference type="ARBA" id="ARBA00023136"/>
    </source>
</evidence>
<dbReference type="InterPro" id="IPR027446">
    <property type="entry name" value="VSG_C_dom_sf"/>
</dbReference>
<dbReference type="InterPro" id="IPR025932">
    <property type="entry name" value="Trypano_VSG_B_N_dom"/>
</dbReference>
<feature type="signal peptide" evidence="10">
    <location>
        <begin position="1"/>
        <end position="21"/>
    </location>
</feature>
<feature type="chain" id="PRO_5012655964" evidence="10">
    <location>
        <begin position="22"/>
        <end position="479"/>
    </location>
</feature>
<dbReference type="Pfam" id="PF13206">
    <property type="entry name" value="VSG_B"/>
    <property type="match status" value="1"/>
</dbReference>
<dbReference type="AlphaFoldDB" id="A0A1J0R546"/>
<feature type="domain" description="Trypanosome variant surface glycoprotein B-type N-terminal" evidence="11">
    <location>
        <begin position="11"/>
        <end position="362"/>
    </location>
</feature>
<feature type="compositionally biased region" description="Basic and acidic residues" evidence="9">
    <location>
        <begin position="440"/>
        <end position="452"/>
    </location>
</feature>
<proteinExistence type="predicted"/>
<evidence type="ECO:0000256" key="3">
    <source>
        <dbReference type="ARBA" id="ARBA00022475"/>
    </source>
</evidence>
<protein>
    <submittedName>
        <fullName evidence="12">Variant surface glycoprotein 1125.59</fullName>
    </submittedName>
</protein>
<keyword evidence="4" id="KW-0336">GPI-anchor</keyword>
<sequence>MPAIAAVFVGLLAVLAKSASAAAADEHGEFQALCAAWRAAQALRKVTYTPPPEPNEITDILNLNMSIAEEKWAAMFDDTQEEAAREQSKGDKTKLSGPTAWPEHWQKWKKARQATKSAAHPWVSKHADLIKGANPQLIRRYVGAQANRAFALYVQTQKPIPQDTLGNTDELKKAVADAMCSLPYTIDNDGIKCKNLQNKASKAATCGDDSANKAGKSIALDIACLCVSGTNSECIGVGGSADITADDNIGQSTLNDILAKCPTGAEDDVDAIRALNTAVAGIAALIGKGKKPTAHGDAFFGTTYSNNCGTSSSACLSYKEYFTNTAAGVESITWVKNLRKAARHVEAIRERKKADNAAKEQILTIKIAIEAEFARELKFHSNEKNKEQKSSAIQQDAEESLEQKRRSCEAVTNNAACQLPCKWETKGTSGVCKLDENKVQDETNQRTGEQDSKTGTTNTTGSNSFVIKKAPLWLAVLLF</sequence>
<keyword evidence="3" id="KW-1003">Cell membrane</keyword>
<dbReference type="GO" id="GO:0005886">
    <property type="term" value="C:plasma membrane"/>
    <property type="evidence" value="ECO:0007669"/>
    <property type="project" value="UniProtKB-SubCell"/>
</dbReference>
<feature type="region of interest" description="Disordered" evidence="9">
    <location>
        <begin position="440"/>
        <end position="461"/>
    </location>
</feature>
<dbReference type="SUPFAM" id="SSF118251">
    <property type="entry name" value="Variant surface glycoprotein MITAT 1.2, VSG 221, C-terminal domain"/>
    <property type="match status" value="1"/>
</dbReference>